<name>A0ABS2KY53_9NOCA</name>
<reference evidence="1 2" key="1">
    <citation type="submission" date="2021-01" db="EMBL/GenBank/DDBJ databases">
        <title>Genomics of switchgrass bacterial isolates.</title>
        <authorList>
            <person name="Shade A."/>
        </authorList>
    </citation>
    <scope>NUCLEOTIDE SEQUENCE [LARGE SCALE GENOMIC DNA]</scope>
    <source>
        <strain evidence="1 2">PvP111</strain>
    </source>
</reference>
<evidence type="ECO:0000313" key="1">
    <source>
        <dbReference type="EMBL" id="MBM7416860.1"/>
    </source>
</evidence>
<organism evidence="1 2">
    <name type="scientific">Rhodococcoides corynebacterioides</name>
    <dbReference type="NCBI Taxonomy" id="53972"/>
    <lineage>
        <taxon>Bacteria</taxon>
        <taxon>Bacillati</taxon>
        <taxon>Actinomycetota</taxon>
        <taxon>Actinomycetes</taxon>
        <taxon>Mycobacteriales</taxon>
        <taxon>Nocardiaceae</taxon>
        <taxon>Rhodococcoides</taxon>
    </lineage>
</organism>
<comment type="caution">
    <text evidence="1">The sequence shown here is derived from an EMBL/GenBank/DDBJ whole genome shotgun (WGS) entry which is preliminary data.</text>
</comment>
<dbReference type="EMBL" id="JAFBBK010000001">
    <property type="protein sequence ID" value="MBM7416860.1"/>
    <property type="molecule type" value="Genomic_DNA"/>
</dbReference>
<dbReference type="RefSeq" id="WP_275581310.1">
    <property type="nucleotide sequence ID" value="NZ_JAFBBK010000001.1"/>
</dbReference>
<protein>
    <submittedName>
        <fullName evidence="1">Glyoxalase superfamily protein PhnB</fullName>
    </submittedName>
</protein>
<proteinExistence type="predicted"/>
<evidence type="ECO:0000313" key="2">
    <source>
        <dbReference type="Proteomes" id="UP000703038"/>
    </source>
</evidence>
<accession>A0ABS2KY53</accession>
<gene>
    <name evidence="1" type="ORF">JOE42_003593</name>
</gene>
<sequence length="41" mass="4575">MLDGLVRLGEERPRHFGRQAGTLTDRFGVVWTIDVMAPYGG</sequence>
<keyword evidence="2" id="KW-1185">Reference proteome</keyword>
<dbReference type="Proteomes" id="UP000703038">
    <property type="component" value="Unassembled WGS sequence"/>
</dbReference>